<protein>
    <recommendedName>
        <fullName evidence="4">DUF2067 domain-containing protein</fullName>
    </recommendedName>
</protein>
<comment type="caution">
    <text evidence="2">The sequence shown here is derived from an EMBL/GenBank/DDBJ whole genome shotgun (WGS) entry which is preliminary data.</text>
</comment>
<keyword evidence="1" id="KW-0175">Coiled coil</keyword>
<feature type="coiled-coil region" evidence="1">
    <location>
        <begin position="190"/>
        <end position="217"/>
    </location>
</feature>
<organism evidence="2 3">
    <name type="scientific">Thermoproteota archaeon</name>
    <dbReference type="NCBI Taxonomy" id="2056631"/>
    <lineage>
        <taxon>Archaea</taxon>
        <taxon>Thermoproteota</taxon>
    </lineage>
</organism>
<evidence type="ECO:0000256" key="1">
    <source>
        <dbReference type="SAM" id="Coils"/>
    </source>
</evidence>
<proteinExistence type="predicted"/>
<evidence type="ECO:0000313" key="2">
    <source>
        <dbReference type="EMBL" id="RLE50821.1"/>
    </source>
</evidence>
<dbReference type="InterPro" id="IPR019202">
    <property type="entry name" value="DUF2067"/>
</dbReference>
<dbReference type="Proteomes" id="UP000281962">
    <property type="component" value="Unassembled WGS sequence"/>
</dbReference>
<sequence>MRRAVERTIKISVSNEEEMIDLMDTLCNRLGFVDLNMTYRPGMIKIQVRGSHNDVKRAIGLIREIISMSKRKARLKLLGINVFEAKELSKEAGMAISLELLAEALKMRGFNCRIIENRIETSANEDIVFEVARLIGLAYSNLRFETKSSSVKRLIALASSISGCDVWTTIDTAERINLLRRNDSGRLILIKDWRSALEELLEELKKIEEELFEDFVQ</sequence>
<evidence type="ECO:0008006" key="4">
    <source>
        <dbReference type="Google" id="ProtNLM"/>
    </source>
</evidence>
<name>A0A497EV20_9CREN</name>
<dbReference type="EMBL" id="QMQY01000044">
    <property type="protein sequence ID" value="RLE50821.1"/>
    <property type="molecule type" value="Genomic_DNA"/>
</dbReference>
<reference evidence="2 3" key="1">
    <citation type="submission" date="2018-06" db="EMBL/GenBank/DDBJ databases">
        <title>Extensive metabolic versatility and redundancy in microbially diverse, dynamic hydrothermal sediments.</title>
        <authorList>
            <person name="Dombrowski N."/>
            <person name="Teske A."/>
            <person name="Baker B.J."/>
        </authorList>
    </citation>
    <scope>NUCLEOTIDE SEQUENCE [LARGE SCALE GENOMIC DNA]</scope>
    <source>
        <strain evidence="2">B30_G17</strain>
    </source>
</reference>
<dbReference type="AlphaFoldDB" id="A0A497EV20"/>
<gene>
    <name evidence="2" type="ORF">DRJ21_01380</name>
</gene>
<accession>A0A497EV20</accession>
<evidence type="ECO:0000313" key="3">
    <source>
        <dbReference type="Proteomes" id="UP000281962"/>
    </source>
</evidence>
<dbReference type="Pfam" id="PF09840">
    <property type="entry name" value="DUF2067"/>
    <property type="match status" value="1"/>
</dbReference>